<name>D4B9E5_9ENTR</name>
<sequence length="61" mass="7111">MTTPFDKFVCYCFTELQCAKSWFCLFNNENSNHYSSQSGALLHILTTLVFIARKITTIQQR</sequence>
<comment type="caution">
    <text evidence="1">The sequence shown here is derived from an EMBL/GenBank/DDBJ whole genome shotgun (WGS) entry which is preliminary data.</text>
</comment>
<reference evidence="1 2" key="1">
    <citation type="submission" date="2010-02" db="EMBL/GenBank/DDBJ databases">
        <authorList>
            <person name="Weinstock G."/>
            <person name="Sodergren E."/>
            <person name="Clifton S."/>
            <person name="Fulton L."/>
            <person name="Fulton B."/>
            <person name="Courtney L."/>
            <person name="Fronick C."/>
            <person name="Harrison M."/>
            <person name="Strong C."/>
            <person name="Farmer C."/>
            <person name="Delahaunty K."/>
            <person name="Markovic C."/>
            <person name="Hall O."/>
            <person name="Minx P."/>
            <person name="Tomlinson C."/>
            <person name="Mitreva M."/>
            <person name="Nelson J."/>
            <person name="Hou S."/>
            <person name="Wollam A."/>
            <person name="Pepin K.H."/>
            <person name="Johnson M."/>
            <person name="Bhonagiri V."/>
            <person name="Zhang X."/>
            <person name="Suruliraj S."/>
            <person name="Warren W."/>
            <person name="Chinwalla A."/>
            <person name="Mardis E.R."/>
            <person name="Wilson R.K."/>
        </authorList>
    </citation>
    <scope>NUCLEOTIDE SEQUENCE [LARGE SCALE GENOMIC DNA]</scope>
    <source>
        <strain evidence="1 2">ATCC 29220</strain>
    </source>
</reference>
<organism evidence="1 2">
    <name type="scientific">Citrobacter youngae ATCC 29220</name>
    <dbReference type="NCBI Taxonomy" id="500640"/>
    <lineage>
        <taxon>Bacteria</taxon>
        <taxon>Pseudomonadati</taxon>
        <taxon>Pseudomonadota</taxon>
        <taxon>Gammaproteobacteria</taxon>
        <taxon>Enterobacterales</taxon>
        <taxon>Enterobacteriaceae</taxon>
        <taxon>Citrobacter</taxon>
        <taxon>Citrobacter freundii complex</taxon>
    </lineage>
</organism>
<gene>
    <name evidence="1" type="ORF">CIT292_07085</name>
</gene>
<evidence type="ECO:0000313" key="1">
    <source>
        <dbReference type="EMBL" id="EFE08806.1"/>
    </source>
</evidence>
<dbReference type="Proteomes" id="UP000003880">
    <property type="component" value="Unassembled WGS sequence"/>
</dbReference>
<accession>D4B9E5</accession>
<dbReference type="HOGENOM" id="CLU_2914120_0_0_6"/>
<evidence type="ECO:0000313" key="2">
    <source>
        <dbReference type="Proteomes" id="UP000003880"/>
    </source>
</evidence>
<protein>
    <submittedName>
        <fullName evidence="1">Uncharacterized protein</fullName>
    </submittedName>
</protein>
<dbReference type="EMBL" id="ABWL02000006">
    <property type="protein sequence ID" value="EFE08806.1"/>
    <property type="molecule type" value="Genomic_DNA"/>
</dbReference>
<proteinExistence type="predicted"/>
<dbReference type="AlphaFoldDB" id="D4B9E5"/>